<name>A0ABU3ZDZ8_9GAMM</name>
<evidence type="ECO:0000313" key="2">
    <source>
        <dbReference type="EMBL" id="MDV5168330.1"/>
    </source>
</evidence>
<evidence type="ECO:0000313" key="3">
    <source>
        <dbReference type="Proteomes" id="UP001186452"/>
    </source>
</evidence>
<reference evidence="2 3" key="1">
    <citation type="submission" date="2023-10" db="EMBL/GenBank/DDBJ databases">
        <title>Marine bacteria isolated from horseshoe crab.</title>
        <authorList>
            <person name="Cheng T.H."/>
        </authorList>
    </citation>
    <scope>NUCLEOTIDE SEQUENCE [LARGE SCALE GENOMIC DNA]</scope>
    <source>
        <strain evidence="2 3">HSC6</strain>
    </source>
</reference>
<protein>
    <submittedName>
        <fullName evidence="2">Uncharacterized protein</fullName>
    </submittedName>
</protein>
<dbReference type="Proteomes" id="UP001186452">
    <property type="component" value="Unassembled WGS sequence"/>
</dbReference>
<keyword evidence="3" id="KW-1185">Reference proteome</keyword>
<keyword evidence="1" id="KW-0812">Transmembrane</keyword>
<keyword evidence="1" id="KW-1133">Transmembrane helix</keyword>
<dbReference type="EMBL" id="JAWJZI010000002">
    <property type="protein sequence ID" value="MDV5168330.1"/>
    <property type="molecule type" value="Genomic_DNA"/>
</dbReference>
<accession>A0ABU3ZDZ8</accession>
<keyword evidence="1" id="KW-0472">Membrane</keyword>
<dbReference type="RefSeq" id="WP_317521027.1">
    <property type="nucleotide sequence ID" value="NZ_JAWJZI010000002.1"/>
</dbReference>
<proteinExistence type="predicted"/>
<gene>
    <name evidence="2" type="ORF">R2X38_04855</name>
</gene>
<organism evidence="2 3">
    <name type="scientific">Photobacterium rosenbergii</name>
    <dbReference type="NCBI Taxonomy" id="294936"/>
    <lineage>
        <taxon>Bacteria</taxon>
        <taxon>Pseudomonadati</taxon>
        <taxon>Pseudomonadota</taxon>
        <taxon>Gammaproteobacteria</taxon>
        <taxon>Vibrionales</taxon>
        <taxon>Vibrionaceae</taxon>
        <taxon>Photobacterium</taxon>
    </lineage>
</organism>
<feature type="transmembrane region" description="Helical" evidence="1">
    <location>
        <begin position="6"/>
        <end position="24"/>
    </location>
</feature>
<comment type="caution">
    <text evidence="2">The sequence shown here is derived from an EMBL/GenBank/DDBJ whole genome shotgun (WGS) entry which is preliminary data.</text>
</comment>
<evidence type="ECO:0000256" key="1">
    <source>
        <dbReference type="SAM" id="Phobius"/>
    </source>
</evidence>
<sequence>MRITNNIANVFLTIIVILLVISQFDLKKVKGIEVPVIISSYKCIPESRLGYSFEINWYKVNEPSVSYSSNIKPDVAQCYSNFDDRIKEGKKVILIVDEEENTWVEAIRDNEVTIYTRK</sequence>